<feature type="chain" id="PRO_5042934918" description="Secreted protein" evidence="1">
    <location>
        <begin position="25"/>
        <end position="86"/>
    </location>
</feature>
<feature type="signal peptide" evidence="1">
    <location>
        <begin position="1"/>
        <end position="24"/>
    </location>
</feature>
<keyword evidence="1" id="KW-0732">Signal</keyword>
<comment type="caution">
    <text evidence="2">The sequence shown here is derived from an EMBL/GenBank/DDBJ whole genome shotgun (WGS) entry which is preliminary data.</text>
</comment>
<evidence type="ECO:0008006" key="4">
    <source>
        <dbReference type="Google" id="ProtNLM"/>
    </source>
</evidence>
<gene>
    <name evidence="2" type="ORF">C8A03DRAFT_42203</name>
</gene>
<dbReference type="Proteomes" id="UP001303760">
    <property type="component" value="Unassembled WGS sequence"/>
</dbReference>
<dbReference type="EMBL" id="MU860044">
    <property type="protein sequence ID" value="KAK4240248.1"/>
    <property type="molecule type" value="Genomic_DNA"/>
</dbReference>
<keyword evidence="3" id="KW-1185">Reference proteome</keyword>
<protein>
    <recommendedName>
        <fullName evidence="4">Secreted protein</fullName>
    </recommendedName>
</protein>
<reference evidence="2" key="1">
    <citation type="journal article" date="2023" name="Mol. Phylogenet. Evol.">
        <title>Genome-scale phylogeny and comparative genomics of the fungal order Sordariales.</title>
        <authorList>
            <person name="Hensen N."/>
            <person name="Bonometti L."/>
            <person name="Westerberg I."/>
            <person name="Brannstrom I.O."/>
            <person name="Guillou S."/>
            <person name="Cros-Aarteil S."/>
            <person name="Calhoun S."/>
            <person name="Haridas S."/>
            <person name="Kuo A."/>
            <person name="Mondo S."/>
            <person name="Pangilinan J."/>
            <person name="Riley R."/>
            <person name="LaButti K."/>
            <person name="Andreopoulos B."/>
            <person name="Lipzen A."/>
            <person name="Chen C."/>
            <person name="Yan M."/>
            <person name="Daum C."/>
            <person name="Ng V."/>
            <person name="Clum A."/>
            <person name="Steindorff A."/>
            <person name="Ohm R.A."/>
            <person name="Martin F."/>
            <person name="Silar P."/>
            <person name="Natvig D.O."/>
            <person name="Lalanne C."/>
            <person name="Gautier V."/>
            <person name="Ament-Velasquez S.L."/>
            <person name="Kruys A."/>
            <person name="Hutchinson M.I."/>
            <person name="Powell A.J."/>
            <person name="Barry K."/>
            <person name="Miller A.N."/>
            <person name="Grigoriev I.V."/>
            <person name="Debuchy R."/>
            <person name="Gladieux P."/>
            <person name="Hiltunen Thoren M."/>
            <person name="Johannesson H."/>
        </authorList>
    </citation>
    <scope>NUCLEOTIDE SEQUENCE</scope>
    <source>
        <strain evidence="2">CBS 532.94</strain>
    </source>
</reference>
<reference evidence="2" key="2">
    <citation type="submission" date="2023-05" db="EMBL/GenBank/DDBJ databases">
        <authorList>
            <consortium name="Lawrence Berkeley National Laboratory"/>
            <person name="Steindorff A."/>
            <person name="Hensen N."/>
            <person name="Bonometti L."/>
            <person name="Westerberg I."/>
            <person name="Brannstrom I.O."/>
            <person name="Guillou S."/>
            <person name="Cros-Aarteil S."/>
            <person name="Calhoun S."/>
            <person name="Haridas S."/>
            <person name="Kuo A."/>
            <person name="Mondo S."/>
            <person name="Pangilinan J."/>
            <person name="Riley R."/>
            <person name="Labutti K."/>
            <person name="Andreopoulos B."/>
            <person name="Lipzen A."/>
            <person name="Chen C."/>
            <person name="Yanf M."/>
            <person name="Daum C."/>
            <person name="Ng V."/>
            <person name="Clum A."/>
            <person name="Ohm R."/>
            <person name="Martin F."/>
            <person name="Silar P."/>
            <person name="Natvig D."/>
            <person name="Lalanne C."/>
            <person name="Gautier V."/>
            <person name="Ament-Velasquez S.L."/>
            <person name="Kruys A."/>
            <person name="Hutchinson M.I."/>
            <person name="Powell A.J."/>
            <person name="Barry K."/>
            <person name="Miller A.N."/>
            <person name="Grigoriev I.V."/>
            <person name="Debuchy R."/>
            <person name="Gladieux P."/>
            <person name="Thoren M.H."/>
            <person name="Johannesson H."/>
        </authorList>
    </citation>
    <scope>NUCLEOTIDE SEQUENCE</scope>
    <source>
        <strain evidence="2">CBS 532.94</strain>
    </source>
</reference>
<dbReference type="AlphaFoldDB" id="A0AAN7CG25"/>
<name>A0AAN7CG25_9PEZI</name>
<sequence>MKHTSITSSLVLFLLPVPIPAAVGGRCSGSWDDGQCIWSPWDWPCPNDPTNVWGCHVSPCPGFPAGTTFYPVCPGGNDFVCCRYPI</sequence>
<evidence type="ECO:0000313" key="3">
    <source>
        <dbReference type="Proteomes" id="UP001303760"/>
    </source>
</evidence>
<organism evidence="2 3">
    <name type="scientific">Achaetomium macrosporum</name>
    <dbReference type="NCBI Taxonomy" id="79813"/>
    <lineage>
        <taxon>Eukaryota</taxon>
        <taxon>Fungi</taxon>
        <taxon>Dikarya</taxon>
        <taxon>Ascomycota</taxon>
        <taxon>Pezizomycotina</taxon>
        <taxon>Sordariomycetes</taxon>
        <taxon>Sordariomycetidae</taxon>
        <taxon>Sordariales</taxon>
        <taxon>Chaetomiaceae</taxon>
        <taxon>Achaetomium</taxon>
    </lineage>
</organism>
<accession>A0AAN7CG25</accession>
<proteinExistence type="predicted"/>
<evidence type="ECO:0000256" key="1">
    <source>
        <dbReference type="SAM" id="SignalP"/>
    </source>
</evidence>
<evidence type="ECO:0000313" key="2">
    <source>
        <dbReference type="EMBL" id="KAK4240248.1"/>
    </source>
</evidence>